<evidence type="ECO:0000313" key="4">
    <source>
        <dbReference type="EMBL" id="MZR12320.1"/>
    </source>
</evidence>
<sequence length="227" mass="24064">MFQDLTLARERPTAREPLRGSTVLVVEDSRFASEAVRLLCVRSGARVRRADCLTSASRHLRVYRPSVVIVDMGLPDGSGRDLIAELAGATPRVPAILGFSGDPSAEPGALAAGADGFLTKPIESLAVFQATVLDALPPGDRPGGPHVAPLEEVQPDAARLTEDLLSAIDLLDGASSASDYDYLAHFLHGLALSAHDGELTAAVEAIREDRIDEVEALLKRRLGLPMS</sequence>
<dbReference type="RefSeq" id="WP_161350439.1">
    <property type="nucleotide sequence ID" value="NZ_WTUX01000010.1"/>
</dbReference>
<comment type="caution">
    <text evidence="4">The sequence shown here is derived from an EMBL/GenBank/DDBJ whole genome shotgun (WGS) entry which is preliminary data.</text>
</comment>
<dbReference type="GO" id="GO:0000160">
    <property type="term" value="P:phosphorelay signal transduction system"/>
    <property type="evidence" value="ECO:0007669"/>
    <property type="project" value="InterPro"/>
</dbReference>
<dbReference type="PANTHER" id="PTHR44591">
    <property type="entry name" value="STRESS RESPONSE REGULATOR PROTEIN 1"/>
    <property type="match status" value="1"/>
</dbReference>
<feature type="domain" description="Response regulatory" evidence="3">
    <location>
        <begin position="22"/>
        <end position="135"/>
    </location>
</feature>
<dbReference type="PROSITE" id="PS50110">
    <property type="entry name" value="RESPONSE_REGULATORY"/>
    <property type="match status" value="1"/>
</dbReference>
<dbReference type="SMART" id="SM00448">
    <property type="entry name" value="REC"/>
    <property type="match status" value="1"/>
</dbReference>
<evidence type="ECO:0000256" key="1">
    <source>
        <dbReference type="ARBA" id="ARBA00022553"/>
    </source>
</evidence>
<reference evidence="4 5" key="1">
    <citation type="submission" date="2019-12" db="EMBL/GenBank/DDBJ databases">
        <title>Maritimibacter sp. nov. sp. isolated from sea sand.</title>
        <authorList>
            <person name="Kim J."/>
            <person name="Jeong S.E."/>
            <person name="Jung H.S."/>
            <person name="Jeon C.O."/>
        </authorList>
    </citation>
    <scope>NUCLEOTIDE SEQUENCE [LARGE SCALE GENOMIC DNA]</scope>
    <source>
        <strain evidence="4 5">DP07</strain>
    </source>
</reference>
<dbReference type="Pfam" id="PF00072">
    <property type="entry name" value="Response_reg"/>
    <property type="match status" value="1"/>
</dbReference>
<keyword evidence="5" id="KW-1185">Reference proteome</keyword>
<accession>A0A845LWJ7</accession>
<keyword evidence="1 2" id="KW-0597">Phosphoprotein</keyword>
<dbReference type="Gene3D" id="3.40.50.2300">
    <property type="match status" value="1"/>
</dbReference>
<evidence type="ECO:0000259" key="3">
    <source>
        <dbReference type="PROSITE" id="PS50110"/>
    </source>
</evidence>
<dbReference type="CDD" id="cd00156">
    <property type="entry name" value="REC"/>
    <property type="match status" value="1"/>
</dbReference>
<proteinExistence type="predicted"/>
<dbReference type="EMBL" id="WTUX01000010">
    <property type="protein sequence ID" value="MZR12320.1"/>
    <property type="molecule type" value="Genomic_DNA"/>
</dbReference>
<gene>
    <name evidence="4" type="ORF">GQE99_04750</name>
</gene>
<dbReference type="PANTHER" id="PTHR44591:SF3">
    <property type="entry name" value="RESPONSE REGULATORY DOMAIN-CONTAINING PROTEIN"/>
    <property type="match status" value="1"/>
</dbReference>
<dbReference type="Proteomes" id="UP000467322">
    <property type="component" value="Unassembled WGS sequence"/>
</dbReference>
<dbReference type="AlphaFoldDB" id="A0A845LWJ7"/>
<dbReference type="SUPFAM" id="SSF52172">
    <property type="entry name" value="CheY-like"/>
    <property type="match status" value="1"/>
</dbReference>
<dbReference type="InterPro" id="IPR050595">
    <property type="entry name" value="Bact_response_regulator"/>
</dbReference>
<feature type="modified residue" description="4-aspartylphosphate" evidence="2">
    <location>
        <position position="71"/>
    </location>
</feature>
<protein>
    <submittedName>
        <fullName evidence="4">Response regulator</fullName>
    </submittedName>
</protein>
<evidence type="ECO:0000256" key="2">
    <source>
        <dbReference type="PROSITE-ProRule" id="PRU00169"/>
    </source>
</evidence>
<name>A0A845LWJ7_9RHOB</name>
<organism evidence="4 5">
    <name type="scientific">Maritimibacter harenae</name>
    <dbReference type="NCBI Taxonomy" id="2606218"/>
    <lineage>
        <taxon>Bacteria</taxon>
        <taxon>Pseudomonadati</taxon>
        <taxon>Pseudomonadota</taxon>
        <taxon>Alphaproteobacteria</taxon>
        <taxon>Rhodobacterales</taxon>
        <taxon>Roseobacteraceae</taxon>
        <taxon>Maritimibacter</taxon>
    </lineage>
</organism>
<evidence type="ECO:0000313" key="5">
    <source>
        <dbReference type="Proteomes" id="UP000467322"/>
    </source>
</evidence>
<dbReference type="InterPro" id="IPR001789">
    <property type="entry name" value="Sig_transdc_resp-reg_receiver"/>
</dbReference>
<dbReference type="InterPro" id="IPR011006">
    <property type="entry name" value="CheY-like_superfamily"/>
</dbReference>